<evidence type="ECO:0000313" key="1">
    <source>
        <dbReference type="EMBL" id="MDQ0392825.1"/>
    </source>
</evidence>
<dbReference type="RefSeq" id="WP_307427326.1">
    <property type="nucleotide sequence ID" value="NZ_JAUSVK010000001.1"/>
</dbReference>
<proteinExistence type="predicted"/>
<dbReference type="EMBL" id="JAUSVK010000001">
    <property type="protein sequence ID" value="MDQ0392825.1"/>
    <property type="molecule type" value="Genomic_DNA"/>
</dbReference>
<gene>
    <name evidence="1" type="ORF">J3R73_002617</name>
</gene>
<evidence type="ECO:0000313" key="2">
    <source>
        <dbReference type="Proteomes" id="UP001237448"/>
    </source>
</evidence>
<name>A0ABU0FDY4_9HYPH</name>
<comment type="caution">
    <text evidence="1">The sequence shown here is derived from an EMBL/GenBank/DDBJ whole genome shotgun (WGS) entry which is preliminary data.</text>
</comment>
<dbReference type="Proteomes" id="UP001237448">
    <property type="component" value="Unassembled WGS sequence"/>
</dbReference>
<accession>A0ABU0FDY4</accession>
<evidence type="ECO:0008006" key="3">
    <source>
        <dbReference type="Google" id="ProtNLM"/>
    </source>
</evidence>
<reference evidence="1 2" key="1">
    <citation type="submission" date="2023-07" db="EMBL/GenBank/DDBJ databases">
        <title>Genomic Encyclopedia of Type Strains, Phase IV (KMG-IV): sequencing the most valuable type-strain genomes for metagenomic binning, comparative biology and taxonomic classification.</title>
        <authorList>
            <person name="Goeker M."/>
        </authorList>
    </citation>
    <scope>NUCLEOTIDE SEQUENCE [LARGE SCALE GENOMIC DNA]</scope>
    <source>
        <strain evidence="1 2">DSM 5896</strain>
    </source>
</reference>
<sequence length="103" mass="11402">MSRPLVVSIPHTLGREAALRRIRDGIGQIRARYAGQMSVLDENWTGDRLDFRIMALRQTVSGSIEVAETVVTVSVVLPLFLSVLAEKAKALIQKSGQLMLEKK</sequence>
<dbReference type="Pfam" id="PF09650">
    <property type="entry name" value="PHA_gran_rgn"/>
    <property type="match status" value="1"/>
</dbReference>
<protein>
    <recommendedName>
        <fullName evidence="3">Polyhydroxyalkanoic acid synthase</fullName>
    </recommendedName>
</protein>
<organism evidence="1 2">
    <name type="scientific">Labrys monachus</name>
    <dbReference type="NCBI Taxonomy" id="217067"/>
    <lineage>
        <taxon>Bacteria</taxon>
        <taxon>Pseudomonadati</taxon>
        <taxon>Pseudomonadota</taxon>
        <taxon>Alphaproteobacteria</taxon>
        <taxon>Hyphomicrobiales</taxon>
        <taxon>Xanthobacteraceae</taxon>
        <taxon>Labrys</taxon>
    </lineage>
</organism>
<keyword evidence="2" id="KW-1185">Reference proteome</keyword>
<dbReference type="InterPro" id="IPR013433">
    <property type="entry name" value="PHA_gran_rgn"/>
</dbReference>